<accession>A0ABV5JD97</accession>
<comment type="caution">
    <text evidence="1">The sequence shown here is derived from an EMBL/GenBank/DDBJ whole genome shotgun (WGS) entry which is preliminary data.</text>
</comment>
<keyword evidence="2" id="KW-1185">Reference proteome</keyword>
<dbReference type="EMBL" id="JBHMEA010000014">
    <property type="protein sequence ID" value="MFB9231095.1"/>
    <property type="molecule type" value="Genomic_DNA"/>
</dbReference>
<gene>
    <name evidence="1" type="ORF">ACFFUT_04750</name>
</gene>
<proteinExistence type="predicted"/>
<name>A0ABV5JD97_9RHOB</name>
<evidence type="ECO:0000313" key="1">
    <source>
        <dbReference type="EMBL" id="MFB9231095.1"/>
    </source>
</evidence>
<dbReference type="Proteomes" id="UP001589683">
    <property type="component" value="Unassembled WGS sequence"/>
</dbReference>
<evidence type="ECO:0008006" key="3">
    <source>
        <dbReference type="Google" id="ProtNLM"/>
    </source>
</evidence>
<reference evidence="1 2" key="1">
    <citation type="submission" date="2024-09" db="EMBL/GenBank/DDBJ databases">
        <authorList>
            <person name="Sun Q."/>
            <person name="Mori K."/>
        </authorList>
    </citation>
    <scope>NUCLEOTIDE SEQUENCE [LARGE SCALE GENOMIC DNA]</scope>
    <source>
        <strain evidence="1 2">CECT 8726</strain>
    </source>
</reference>
<dbReference type="RefSeq" id="WP_213891237.1">
    <property type="nucleotide sequence ID" value="NZ_JAGFNU010000022.1"/>
</dbReference>
<evidence type="ECO:0000313" key="2">
    <source>
        <dbReference type="Proteomes" id="UP001589683"/>
    </source>
</evidence>
<organism evidence="1 2">
    <name type="scientific">Pseudohalocynthiibacter aestuariivivens</name>
    <dbReference type="NCBI Taxonomy" id="1591409"/>
    <lineage>
        <taxon>Bacteria</taxon>
        <taxon>Pseudomonadati</taxon>
        <taxon>Pseudomonadota</taxon>
        <taxon>Alphaproteobacteria</taxon>
        <taxon>Rhodobacterales</taxon>
        <taxon>Paracoccaceae</taxon>
        <taxon>Pseudohalocynthiibacter</taxon>
    </lineage>
</organism>
<sequence>MTQTQFDQPSRVYLRILFVRLIGSCRASVAEMHTRRNINKSLGKLSSRHLRDVGLIPGDIDAANSASLSQEAVTDLGTRVQIRSGNW</sequence>
<protein>
    <recommendedName>
        <fullName evidence="3">DUF1127 domain-containing protein</fullName>
    </recommendedName>
</protein>